<name>A0AAV1YFL2_LUPLU</name>
<reference evidence="1 2" key="1">
    <citation type="submission" date="2024-03" db="EMBL/GenBank/DDBJ databases">
        <authorList>
            <person name="Martinez-Hernandez J."/>
        </authorList>
    </citation>
    <scope>NUCLEOTIDE SEQUENCE [LARGE SCALE GENOMIC DNA]</scope>
</reference>
<sequence>MNKLLKDFKEFISNVCRNAVVQGWSAFVVKEKLRLLKSELKVWNKKVFGSLDQELEVISENVLNIDLEGEEVSLSLEKINLRQSLLEEWWKFSKLKDNLLFQKSKCRWLKQGDANTKFFHACIRSRRSRNQILGLSVDGHWCEDVSMLSEWVTNHFRNQFSESSVRRPRLDGVTFSMLSEVQQIMLCAEFSEDEIKAVVWSCVRDKSPEPADFNFTFFQDF</sequence>
<dbReference type="EMBL" id="CAXHTB010000024">
    <property type="protein sequence ID" value="CAL0332738.1"/>
    <property type="molecule type" value="Genomic_DNA"/>
</dbReference>
<evidence type="ECO:0000313" key="1">
    <source>
        <dbReference type="EMBL" id="CAL0332738.1"/>
    </source>
</evidence>
<proteinExistence type="predicted"/>
<comment type="caution">
    <text evidence="1">The sequence shown here is derived from an EMBL/GenBank/DDBJ whole genome shotgun (WGS) entry which is preliminary data.</text>
</comment>
<gene>
    <name evidence="1" type="ORF">LLUT_LOCUS33798</name>
</gene>
<accession>A0AAV1YFL2</accession>
<protein>
    <submittedName>
        <fullName evidence="1">Uncharacterized protein</fullName>
    </submittedName>
</protein>
<evidence type="ECO:0000313" key="2">
    <source>
        <dbReference type="Proteomes" id="UP001497480"/>
    </source>
</evidence>
<keyword evidence="2" id="KW-1185">Reference proteome</keyword>
<dbReference type="Proteomes" id="UP001497480">
    <property type="component" value="Unassembled WGS sequence"/>
</dbReference>
<organism evidence="1 2">
    <name type="scientific">Lupinus luteus</name>
    <name type="common">European yellow lupine</name>
    <dbReference type="NCBI Taxonomy" id="3873"/>
    <lineage>
        <taxon>Eukaryota</taxon>
        <taxon>Viridiplantae</taxon>
        <taxon>Streptophyta</taxon>
        <taxon>Embryophyta</taxon>
        <taxon>Tracheophyta</taxon>
        <taxon>Spermatophyta</taxon>
        <taxon>Magnoliopsida</taxon>
        <taxon>eudicotyledons</taxon>
        <taxon>Gunneridae</taxon>
        <taxon>Pentapetalae</taxon>
        <taxon>rosids</taxon>
        <taxon>fabids</taxon>
        <taxon>Fabales</taxon>
        <taxon>Fabaceae</taxon>
        <taxon>Papilionoideae</taxon>
        <taxon>50 kb inversion clade</taxon>
        <taxon>genistoids sensu lato</taxon>
        <taxon>core genistoids</taxon>
        <taxon>Genisteae</taxon>
        <taxon>Lupinus</taxon>
    </lineage>
</organism>
<dbReference type="AlphaFoldDB" id="A0AAV1YFL2"/>